<evidence type="ECO:0000313" key="3">
    <source>
        <dbReference type="Proteomes" id="UP000823388"/>
    </source>
</evidence>
<dbReference type="Proteomes" id="UP000823388">
    <property type="component" value="Chromosome 9K"/>
</dbReference>
<evidence type="ECO:0000256" key="1">
    <source>
        <dbReference type="SAM" id="MobiDB-lite"/>
    </source>
</evidence>
<dbReference type="SUPFAM" id="SSF50494">
    <property type="entry name" value="Trypsin-like serine proteases"/>
    <property type="match status" value="1"/>
</dbReference>
<comment type="caution">
    <text evidence="2">The sequence shown here is derived from an EMBL/GenBank/DDBJ whole genome shotgun (WGS) entry which is preliminary data.</text>
</comment>
<organism evidence="2 3">
    <name type="scientific">Panicum virgatum</name>
    <name type="common">Blackwell switchgrass</name>
    <dbReference type="NCBI Taxonomy" id="38727"/>
    <lineage>
        <taxon>Eukaryota</taxon>
        <taxon>Viridiplantae</taxon>
        <taxon>Streptophyta</taxon>
        <taxon>Embryophyta</taxon>
        <taxon>Tracheophyta</taxon>
        <taxon>Spermatophyta</taxon>
        <taxon>Magnoliopsida</taxon>
        <taxon>Liliopsida</taxon>
        <taxon>Poales</taxon>
        <taxon>Poaceae</taxon>
        <taxon>PACMAD clade</taxon>
        <taxon>Panicoideae</taxon>
        <taxon>Panicodae</taxon>
        <taxon>Paniceae</taxon>
        <taxon>Panicinae</taxon>
        <taxon>Panicum</taxon>
        <taxon>Panicum sect. Hiantes</taxon>
    </lineage>
</organism>
<proteinExistence type="predicted"/>
<accession>A0A8T0NZ03</accession>
<dbReference type="PANTHER" id="PTHR18868">
    <property type="entry name" value="OS07G0665300 PROTEIN-RELATED"/>
    <property type="match status" value="1"/>
</dbReference>
<feature type="region of interest" description="Disordered" evidence="1">
    <location>
        <begin position="264"/>
        <end position="284"/>
    </location>
</feature>
<dbReference type="PANTHER" id="PTHR18868:SF49">
    <property type="entry name" value="OS11G0147200 PROTEIN"/>
    <property type="match status" value="1"/>
</dbReference>
<dbReference type="EMBL" id="CM029053">
    <property type="protein sequence ID" value="KAG2552356.1"/>
    <property type="molecule type" value="Genomic_DNA"/>
</dbReference>
<reference evidence="2" key="1">
    <citation type="submission" date="2020-05" db="EMBL/GenBank/DDBJ databases">
        <title>WGS assembly of Panicum virgatum.</title>
        <authorList>
            <person name="Lovell J.T."/>
            <person name="Jenkins J."/>
            <person name="Shu S."/>
            <person name="Juenger T.E."/>
            <person name="Schmutz J."/>
        </authorList>
    </citation>
    <scope>NUCLEOTIDE SEQUENCE</scope>
    <source>
        <strain evidence="2">AP13</strain>
    </source>
</reference>
<gene>
    <name evidence="2" type="ORF">PVAP13_9KG423200</name>
</gene>
<keyword evidence="3" id="KW-1185">Reference proteome</keyword>
<sequence length="380" mass="41532">MAAQKMQIIKRGGGDLITLKESKMTGNNGGETIESLIAGYVGELSQEVASNLSKSVVSIAVSDGNTVLFTCSGIAIEQEGYVTRFLTSANLASALNGKTKDHDNLKVEVRHEGNVVIGFLGKCDFDLGIAVVNITTFLNVQVVLLNHLMVFLPYSKVVAVGRGISGKLMATSGMLTPDASGSEDSEDLMLSTCKISEERTLFLPTSIIFGRLVHFQLSLRRSKFLAQLKNLKAVSVEKVLTKRGGADLSRTLKNDERTDDLTRLKHNITDDPASSSNKNKRTDDLANSWKKNKRTCYGGDVLNEDPFWYLNSMGYPPKIDIPSDDLVLVNNFEDTFGDMYGGGVWSELSETVASDISRNVVSLASFYGEKRIFACTGFFY</sequence>
<name>A0A8T0NZ03_PANVG</name>
<dbReference type="AlphaFoldDB" id="A0A8T0NZ03"/>
<dbReference type="InterPro" id="IPR009003">
    <property type="entry name" value="Peptidase_S1_PA"/>
</dbReference>
<evidence type="ECO:0000313" key="2">
    <source>
        <dbReference type="EMBL" id="KAG2552356.1"/>
    </source>
</evidence>
<protein>
    <submittedName>
        <fullName evidence="2">Uncharacterized protein</fullName>
    </submittedName>
</protein>